<feature type="region of interest" description="Disordered" evidence="5">
    <location>
        <begin position="103"/>
        <end position="122"/>
    </location>
</feature>
<proteinExistence type="inferred from homology"/>
<feature type="domain" description="RNA polymerase sigma factor 70 region 4 type 2" evidence="7">
    <location>
        <begin position="127"/>
        <end position="179"/>
    </location>
</feature>
<dbReference type="GO" id="GO:0003677">
    <property type="term" value="F:DNA binding"/>
    <property type="evidence" value="ECO:0007669"/>
    <property type="project" value="InterPro"/>
</dbReference>
<evidence type="ECO:0000256" key="5">
    <source>
        <dbReference type="SAM" id="MobiDB-lite"/>
    </source>
</evidence>
<keyword evidence="9" id="KW-1185">Reference proteome</keyword>
<dbReference type="GO" id="GO:0006352">
    <property type="term" value="P:DNA-templated transcription initiation"/>
    <property type="evidence" value="ECO:0007669"/>
    <property type="project" value="InterPro"/>
</dbReference>
<dbReference type="GO" id="GO:0016987">
    <property type="term" value="F:sigma factor activity"/>
    <property type="evidence" value="ECO:0007669"/>
    <property type="project" value="UniProtKB-KW"/>
</dbReference>
<keyword evidence="2" id="KW-0805">Transcription regulation</keyword>
<dbReference type="PANTHER" id="PTHR43133">
    <property type="entry name" value="RNA POLYMERASE ECF-TYPE SIGMA FACTO"/>
    <property type="match status" value="1"/>
</dbReference>
<sequence length="190" mass="21103">MSASVTSSHPLERGFALDRSDAELVTAACQGDLSSFGRLYERHYRMAVGIARGRLADRHLAEDAAQEAFAIACRTLRTLRDRDRFPEWLGTICRRTASRLDADRPAHEPLPEDRERAGDSERRALRDQVQDALGLLDENSREIVVLHYFSGLSYDEISRALGLSVASIHGRLQRARGKLAKALDSSGAKT</sequence>
<evidence type="ECO:0000313" key="8">
    <source>
        <dbReference type="EMBL" id="APW61851.1"/>
    </source>
</evidence>
<dbReference type="KEGG" id="pbor:BSF38_03381"/>
<dbReference type="CDD" id="cd06171">
    <property type="entry name" value="Sigma70_r4"/>
    <property type="match status" value="1"/>
</dbReference>
<comment type="similarity">
    <text evidence="1">Belongs to the sigma-70 factor family. ECF subfamily.</text>
</comment>
<evidence type="ECO:0000259" key="7">
    <source>
        <dbReference type="Pfam" id="PF08281"/>
    </source>
</evidence>
<dbReference type="EMBL" id="CP019082">
    <property type="protein sequence ID" value="APW61851.1"/>
    <property type="molecule type" value="Genomic_DNA"/>
</dbReference>
<dbReference type="SUPFAM" id="SSF88946">
    <property type="entry name" value="Sigma2 domain of RNA polymerase sigma factors"/>
    <property type="match status" value="1"/>
</dbReference>
<name>A0A1U7CSE1_9BACT</name>
<dbReference type="NCBIfam" id="TIGR02937">
    <property type="entry name" value="sigma70-ECF"/>
    <property type="match status" value="1"/>
</dbReference>
<dbReference type="Pfam" id="PF04542">
    <property type="entry name" value="Sigma70_r2"/>
    <property type="match status" value="1"/>
</dbReference>
<dbReference type="InterPro" id="IPR013325">
    <property type="entry name" value="RNA_pol_sigma_r2"/>
</dbReference>
<dbReference type="SUPFAM" id="SSF88659">
    <property type="entry name" value="Sigma3 and sigma4 domains of RNA polymerase sigma factors"/>
    <property type="match status" value="1"/>
</dbReference>
<keyword evidence="3" id="KW-0731">Sigma factor</keyword>
<dbReference type="Pfam" id="PF08281">
    <property type="entry name" value="Sigma70_r4_2"/>
    <property type="match status" value="1"/>
</dbReference>
<dbReference type="InterPro" id="IPR036388">
    <property type="entry name" value="WH-like_DNA-bd_sf"/>
</dbReference>
<keyword evidence="4" id="KW-0804">Transcription</keyword>
<dbReference type="InterPro" id="IPR013249">
    <property type="entry name" value="RNA_pol_sigma70_r4_t2"/>
</dbReference>
<evidence type="ECO:0000256" key="3">
    <source>
        <dbReference type="ARBA" id="ARBA00023082"/>
    </source>
</evidence>
<evidence type="ECO:0000259" key="6">
    <source>
        <dbReference type="Pfam" id="PF04542"/>
    </source>
</evidence>
<dbReference type="PANTHER" id="PTHR43133:SF51">
    <property type="entry name" value="RNA POLYMERASE SIGMA FACTOR"/>
    <property type="match status" value="1"/>
</dbReference>
<evidence type="ECO:0000256" key="4">
    <source>
        <dbReference type="ARBA" id="ARBA00023163"/>
    </source>
</evidence>
<dbReference type="STRING" id="1387353.BSF38_03381"/>
<dbReference type="Gene3D" id="1.10.1740.10">
    <property type="match status" value="1"/>
</dbReference>
<organism evidence="8 9">
    <name type="scientific">Paludisphaera borealis</name>
    <dbReference type="NCBI Taxonomy" id="1387353"/>
    <lineage>
        <taxon>Bacteria</taxon>
        <taxon>Pseudomonadati</taxon>
        <taxon>Planctomycetota</taxon>
        <taxon>Planctomycetia</taxon>
        <taxon>Isosphaerales</taxon>
        <taxon>Isosphaeraceae</taxon>
        <taxon>Paludisphaera</taxon>
    </lineage>
</organism>
<accession>A0A1U7CSE1</accession>
<evidence type="ECO:0000256" key="1">
    <source>
        <dbReference type="ARBA" id="ARBA00010641"/>
    </source>
</evidence>
<dbReference type="AlphaFoldDB" id="A0A1U7CSE1"/>
<dbReference type="InterPro" id="IPR039425">
    <property type="entry name" value="RNA_pol_sigma-70-like"/>
</dbReference>
<dbReference type="Gene3D" id="1.10.10.10">
    <property type="entry name" value="Winged helix-like DNA-binding domain superfamily/Winged helix DNA-binding domain"/>
    <property type="match status" value="1"/>
</dbReference>
<gene>
    <name evidence="8" type="primary">cnrH_2</name>
    <name evidence="8" type="ORF">BSF38_03381</name>
</gene>
<evidence type="ECO:0000256" key="2">
    <source>
        <dbReference type="ARBA" id="ARBA00023015"/>
    </source>
</evidence>
<feature type="domain" description="RNA polymerase sigma-70 region 2" evidence="6">
    <location>
        <begin position="39"/>
        <end position="98"/>
    </location>
</feature>
<reference evidence="9" key="1">
    <citation type="submission" date="2016-12" db="EMBL/GenBank/DDBJ databases">
        <title>Comparative genomics of four Isosphaeraceae planctomycetes: a common pool of plasmids and glycoside hydrolase genes.</title>
        <authorList>
            <person name="Ivanova A."/>
        </authorList>
    </citation>
    <scope>NUCLEOTIDE SEQUENCE [LARGE SCALE GENOMIC DNA]</scope>
    <source>
        <strain evidence="9">PX4</strain>
    </source>
</reference>
<dbReference type="InterPro" id="IPR007627">
    <property type="entry name" value="RNA_pol_sigma70_r2"/>
</dbReference>
<dbReference type="Proteomes" id="UP000186309">
    <property type="component" value="Chromosome"/>
</dbReference>
<protein>
    <submittedName>
        <fullName evidence="8">RNA polymerase sigma factor CnrH</fullName>
    </submittedName>
</protein>
<evidence type="ECO:0000313" key="9">
    <source>
        <dbReference type="Proteomes" id="UP000186309"/>
    </source>
</evidence>
<dbReference type="InterPro" id="IPR013324">
    <property type="entry name" value="RNA_pol_sigma_r3/r4-like"/>
</dbReference>
<dbReference type="InterPro" id="IPR014284">
    <property type="entry name" value="RNA_pol_sigma-70_dom"/>
</dbReference>